<feature type="domain" description="CST complex subunit Stn1 N-terminal" evidence="5">
    <location>
        <begin position="46"/>
        <end position="93"/>
    </location>
</feature>
<dbReference type="InterPro" id="IPR012340">
    <property type="entry name" value="NA-bd_OB-fold"/>
</dbReference>
<comment type="subcellular location">
    <subcellularLocation>
        <location evidence="1">Chromosome</location>
        <location evidence="1">Telomere</location>
    </subcellularLocation>
</comment>
<keyword evidence="3" id="KW-0779">Telomere</keyword>
<evidence type="ECO:0000256" key="3">
    <source>
        <dbReference type="ARBA" id="ARBA00022895"/>
    </source>
</evidence>
<dbReference type="AlphaFoldDB" id="A0A9P9EDQ7"/>
<organism evidence="6 7">
    <name type="scientific">Dendryphion nanum</name>
    <dbReference type="NCBI Taxonomy" id="256645"/>
    <lineage>
        <taxon>Eukaryota</taxon>
        <taxon>Fungi</taxon>
        <taxon>Dikarya</taxon>
        <taxon>Ascomycota</taxon>
        <taxon>Pezizomycotina</taxon>
        <taxon>Dothideomycetes</taxon>
        <taxon>Pleosporomycetidae</taxon>
        <taxon>Pleosporales</taxon>
        <taxon>Torulaceae</taxon>
        <taxon>Dendryphion</taxon>
    </lineage>
</organism>
<gene>
    <name evidence="6" type="ORF">B0J11DRAFT_176520</name>
</gene>
<dbReference type="Gene3D" id="2.40.50.140">
    <property type="entry name" value="Nucleic acid-binding proteins"/>
    <property type="match status" value="1"/>
</dbReference>
<dbReference type="GO" id="GO:0000781">
    <property type="term" value="C:chromosome, telomeric region"/>
    <property type="evidence" value="ECO:0007669"/>
    <property type="project" value="UniProtKB-SubCell"/>
</dbReference>
<reference evidence="6" key="1">
    <citation type="journal article" date="2021" name="Nat. Commun.">
        <title>Genetic determinants of endophytism in the Arabidopsis root mycobiome.</title>
        <authorList>
            <person name="Mesny F."/>
            <person name="Miyauchi S."/>
            <person name="Thiergart T."/>
            <person name="Pickel B."/>
            <person name="Atanasova L."/>
            <person name="Karlsson M."/>
            <person name="Huettel B."/>
            <person name="Barry K.W."/>
            <person name="Haridas S."/>
            <person name="Chen C."/>
            <person name="Bauer D."/>
            <person name="Andreopoulos W."/>
            <person name="Pangilinan J."/>
            <person name="LaButti K."/>
            <person name="Riley R."/>
            <person name="Lipzen A."/>
            <person name="Clum A."/>
            <person name="Drula E."/>
            <person name="Henrissat B."/>
            <person name="Kohler A."/>
            <person name="Grigoriev I.V."/>
            <person name="Martin F.M."/>
            <person name="Hacquard S."/>
        </authorList>
    </citation>
    <scope>NUCLEOTIDE SEQUENCE</scope>
    <source>
        <strain evidence="6">MPI-CAGE-CH-0243</strain>
    </source>
</reference>
<keyword evidence="7" id="KW-1185">Reference proteome</keyword>
<evidence type="ECO:0000256" key="4">
    <source>
        <dbReference type="SAM" id="MobiDB-lite"/>
    </source>
</evidence>
<evidence type="ECO:0000256" key="1">
    <source>
        <dbReference type="ARBA" id="ARBA00004574"/>
    </source>
</evidence>
<accession>A0A9P9EDQ7</accession>
<feature type="region of interest" description="Disordered" evidence="4">
    <location>
        <begin position="198"/>
        <end position="219"/>
    </location>
</feature>
<dbReference type="EMBL" id="JAGMWT010000002">
    <property type="protein sequence ID" value="KAH7136000.1"/>
    <property type="molecule type" value="Genomic_DNA"/>
</dbReference>
<name>A0A9P9EDQ7_9PLEO</name>
<sequence length="257" mass="29887">MSTRDPPRKYRIYPAYCFRASPTYNAWVKLTVADVQALRSEPEFKAQRIYFHLNHPIRYVRLVGVVVAIDDINAKYTVLTIDDGSGATVEVKIIRLTPEVYDPVESPSNTVLDNVEVISRLGAFEVTVDHHPLDIGTVIKAKCTLSEFRGQKQLELKRVWIVPTTDEEVRAWAETAAFKRDVLSIPWHIDSTLHKKIKKEEKADRRKADENERLRSEHNLKQRIRRKARDEYNMKRNVRLEARRRKEEIIMNAGALI</sequence>
<dbReference type="Pfam" id="PF10451">
    <property type="entry name" value="Stn1"/>
    <property type="match status" value="1"/>
</dbReference>
<evidence type="ECO:0000256" key="2">
    <source>
        <dbReference type="ARBA" id="ARBA00022454"/>
    </source>
</evidence>
<protein>
    <recommendedName>
        <fullName evidence="5">CST complex subunit Stn1 N-terminal domain-containing protein</fullName>
    </recommendedName>
</protein>
<proteinExistence type="predicted"/>
<dbReference type="InterPro" id="IPR018856">
    <property type="entry name" value="Stn1_N"/>
</dbReference>
<dbReference type="SUPFAM" id="SSF50249">
    <property type="entry name" value="Nucleic acid-binding proteins"/>
    <property type="match status" value="1"/>
</dbReference>
<dbReference type="OrthoDB" id="77828at2759"/>
<evidence type="ECO:0000313" key="7">
    <source>
        <dbReference type="Proteomes" id="UP000700596"/>
    </source>
</evidence>
<evidence type="ECO:0000259" key="5">
    <source>
        <dbReference type="Pfam" id="PF10451"/>
    </source>
</evidence>
<dbReference type="CDD" id="cd03524">
    <property type="entry name" value="RPA2_OBF_family"/>
    <property type="match status" value="1"/>
</dbReference>
<comment type="caution">
    <text evidence="6">The sequence shown here is derived from an EMBL/GenBank/DDBJ whole genome shotgun (WGS) entry which is preliminary data.</text>
</comment>
<evidence type="ECO:0000313" key="6">
    <source>
        <dbReference type="EMBL" id="KAH7136000.1"/>
    </source>
</evidence>
<keyword evidence="2" id="KW-0158">Chromosome</keyword>
<dbReference type="Proteomes" id="UP000700596">
    <property type="component" value="Unassembled WGS sequence"/>
</dbReference>